<dbReference type="SUPFAM" id="SSF52172">
    <property type="entry name" value="CheY-like"/>
    <property type="match status" value="1"/>
</dbReference>
<evidence type="ECO:0000256" key="2">
    <source>
        <dbReference type="PROSITE-ProRule" id="PRU00169"/>
    </source>
</evidence>
<evidence type="ECO:0000313" key="4">
    <source>
        <dbReference type="EMBL" id="KAH7331769.1"/>
    </source>
</evidence>
<feature type="modified residue" description="4-aspartylphosphate" evidence="2">
    <location>
        <position position="120"/>
    </location>
</feature>
<keyword evidence="1" id="KW-0902">Two-component regulatory system</keyword>
<reference evidence="4" key="1">
    <citation type="submission" date="2021-08" db="EMBL/GenBank/DDBJ databases">
        <title>WGS assembly of Ceratopteris richardii.</title>
        <authorList>
            <person name="Marchant D.B."/>
            <person name="Chen G."/>
            <person name="Jenkins J."/>
            <person name="Shu S."/>
            <person name="Leebens-Mack J."/>
            <person name="Grimwood J."/>
            <person name="Schmutz J."/>
            <person name="Soltis P."/>
            <person name="Soltis D."/>
            <person name="Chen Z.-H."/>
        </authorList>
    </citation>
    <scope>NUCLEOTIDE SEQUENCE</scope>
    <source>
        <strain evidence="4">Whitten #5841</strain>
        <tissue evidence="4">Leaf</tissue>
    </source>
</reference>
<sequence>MAKDGYQFVSSQREKTVCEHYAKASLSKNRCTVFQYDASTERETKKDKDLKDLKAAVVEAEEEESSDQIHILAVDDNFVDRKVVERLVRTACFTVTSVDSGHKALEVLSRNENINLIITDYCMPEMSGYDLLKRLKEAAAFKDIPVVIMSSENVPNRIQRCLDEGAKDFFLKPVQLADVKRLRSYVLPLTERTLDQSNVPCKRRKFNSDEFQVHSPDRGPQLGSVTVA</sequence>
<dbReference type="CDD" id="cd17581">
    <property type="entry name" value="REC_typeA_ARR"/>
    <property type="match status" value="1"/>
</dbReference>
<feature type="domain" description="Response regulatory" evidence="3">
    <location>
        <begin position="70"/>
        <end position="187"/>
    </location>
</feature>
<evidence type="ECO:0000313" key="5">
    <source>
        <dbReference type="Proteomes" id="UP000825935"/>
    </source>
</evidence>
<dbReference type="AlphaFoldDB" id="A0A8T2SFW3"/>
<dbReference type="SMART" id="SM00448">
    <property type="entry name" value="REC"/>
    <property type="match status" value="1"/>
</dbReference>
<keyword evidence="5" id="KW-1185">Reference proteome</keyword>
<dbReference type="GO" id="GO:0009736">
    <property type="term" value="P:cytokinin-activated signaling pathway"/>
    <property type="evidence" value="ECO:0007669"/>
    <property type="project" value="InterPro"/>
</dbReference>
<dbReference type="PROSITE" id="PS50110">
    <property type="entry name" value="RESPONSE_REGULATORY"/>
    <property type="match status" value="1"/>
</dbReference>
<dbReference type="InterPro" id="IPR045279">
    <property type="entry name" value="ARR-like"/>
</dbReference>
<dbReference type="OrthoDB" id="60033at2759"/>
<organism evidence="4 5">
    <name type="scientific">Ceratopteris richardii</name>
    <name type="common">Triangle waterfern</name>
    <dbReference type="NCBI Taxonomy" id="49495"/>
    <lineage>
        <taxon>Eukaryota</taxon>
        <taxon>Viridiplantae</taxon>
        <taxon>Streptophyta</taxon>
        <taxon>Embryophyta</taxon>
        <taxon>Tracheophyta</taxon>
        <taxon>Polypodiopsida</taxon>
        <taxon>Polypodiidae</taxon>
        <taxon>Polypodiales</taxon>
        <taxon>Pteridineae</taxon>
        <taxon>Pteridaceae</taxon>
        <taxon>Parkerioideae</taxon>
        <taxon>Ceratopteris</taxon>
    </lineage>
</organism>
<keyword evidence="2" id="KW-0597">Phosphoprotein</keyword>
<protein>
    <recommendedName>
        <fullName evidence="3">Response regulatory domain-containing protein</fullName>
    </recommendedName>
</protein>
<evidence type="ECO:0000259" key="3">
    <source>
        <dbReference type="PROSITE" id="PS50110"/>
    </source>
</evidence>
<accession>A0A8T2SFW3</accession>
<dbReference type="GO" id="GO:0000160">
    <property type="term" value="P:phosphorelay signal transduction system"/>
    <property type="evidence" value="ECO:0007669"/>
    <property type="project" value="UniProtKB-KW"/>
</dbReference>
<comment type="caution">
    <text evidence="4">The sequence shown here is derived from an EMBL/GenBank/DDBJ whole genome shotgun (WGS) entry which is preliminary data.</text>
</comment>
<dbReference type="Proteomes" id="UP000825935">
    <property type="component" value="Chromosome 20"/>
</dbReference>
<dbReference type="PANTHER" id="PTHR43874">
    <property type="entry name" value="TWO-COMPONENT RESPONSE REGULATOR"/>
    <property type="match status" value="1"/>
</dbReference>
<gene>
    <name evidence="4" type="ORF">KP509_20G049700</name>
</gene>
<proteinExistence type="predicted"/>
<dbReference type="EMBL" id="CM035425">
    <property type="protein sequence ID" value="KAH7331769.1"/>
    <property type="molecule type" value="Genomic_DNA"/>
</dbReference>
<evidence type="ECO:0000256" key="1">
    <source>
        <dbReference type="ARBA" id="ARBA00023012"/>
    </source>
</evidence>
<dbReference type="PANTHER" id="PTHR43874:SF147">
    <property type="entry name" value="TYPE-A RESPONSE REGULATOR"/>
    <property type="match status" value="1"/>
</dbReference>
<dbReference type="Pfam" id="PF00072">
    <property type="entry name" value="Response_reg"/>
    <property type="match status" value="1"/>
</dbReference>
<dbReference type="InterPro" id="IPR011006">
    <property type="entry name" value="CheY-like_superfamily"/>
</dbReference>
<dbReference type="InterPro" id="IPR001789">
    <property type="entry name" value="Sig_transdc_resp-reg_receiver"/>
</dbReference>
<name>A0A8T2SFW3_CERRI</name>
<dbReference type="Gene3D" id="3.40.50.2300">
    <property type="match status" value="1"/>
</dbReference>